<protein>
    <submittedName>
        <fullName evidence="1">Toxin-antitoxin system, antitoxin component, PHD domain protein</fullName>
    </submittedName>
</protein>
<dbReference type="EMBL" id="AMEM01000017">
    <property type="protein sequence ID" value="EKX90741.1"/>
    <property type="molecule type" value="Genomic_DNA"/>
</dbReference>
<evidence type="ECO:0000313" key="1">
    <source>
        <dbReference type="EMBL" id="EKX90741.1"/>
    </source>
</evidence>
<dbReference type="Proteomes" id="UP000010445">
    <property type="component" value="Unassembled WGS sequence"/>
</dbReference>
<sequence>MLRRTILEKVKVNELELISEVIKLKDRKASEDDIVKTDVDISVRKDKTRLVLSLLLSGDRVVIAENDEVVLEIAVSRNLMTGSYDITDSFGSCYFSDAVYIDKNYFIRIDYELDYAVNKLLRLPS</sequence>
<keyword evidence="2" id="KW-1185">Reference proteome</keyword>
<gene>
    <name evidence="1" type="ORF">HMPREF9997_01238</name>
</gene>
<dbReference type="eggNOG" id="ENOG502ZQUA">
    <property type="taxonomic scope" value="Bacteria"/>
</dbReference>
<evidence type="ECO:0000313" key="2">
    <source>
        <dbReference type="Proteomes" id="UP000010445"/>
    </source>
</evidence>
<name>L1MII6_9CORY</name>
<dbReference type="AlphaFoldDB" id="L1MII6"/>
<organism evidence="1 2">
    <name type="scientific">Corynebacterium durum F0235</name>
    <dbReference type="NCBI Taxonomy" id="1035195"/>
    <lineage>
        <taxon>Bacteria</taxon>
        <taxon>Bacillati</taxon>
        <taxon>Actinomycetota</taxon>
        <taxon>Actinomycetes</taxon>
        <taxon>Mycobacteriales</taxon>
        <taxon>Corynebacteriaceae</taxon>
        <taxon>Corynebacterium</taxon>
    </lineage>
</organism>
<proteinExistence type="predicted"/>
<accession>L1MII6</accession>
<comment type="caution">
    <text evidence="1">The sequence shown here is derived from an EMBL/GenBank/DDBJ whole genome shotgun (WGS) entry which is preliminary data.</text>
</comment>
<reference evidence="1 2" key="1">
    <citation type="submission" date="2012-05" db="EMBL/GenBank/DDBJ databases">
        <authorList>
            <person name="Weinstock G."/>
            <person name="Sodergren E."/>
            <person name="Lobos E.A."/>
            <person name="Fulton L."/>
            <person name="Fulton R."/>
            <person name="Courtney L."/>
            <person name="Fronick C."/>
            <person name="O'Laughlin M."/>
            <person name="Godfrey J."/>
            <person name="Wilson R.M."/>
            <person name="Miner T."/>
            <person name="Farmer C."/>
            <person name="Delehaunty K."/>
            <person name="Cordes M."/>
            <person name="Minx P."/>
            <person name="Tomlinson C."/>
            <person name="Chen J."/>
            <person name="Wollam A."/>
            <person name="Pepin K.H."/>
            <person name="Bhonagiri V."/>
            <person name="Zhang X."/>
            <person name="Suruliraj S."/>
            <person name="Warren W."/>
            <person name="Mitreva M."/>
            <person name="Mardis E.R."/>
            <person name="Wilson R.K."/>
        </authorList>
    </citation>
    <scope>NUCLEOTIDE SEQUENCE [LARGE SCALE GENOMIC DNA]</scope>
    <source>
        <strain evidence="1 2">F0235</strain>
    </source>
</reference>
<dbReference type="HOGENOM" id="CLU_1988876_0_0_11"/>